<dbReference type="PANTHER" id="PTHR30346">
    <property type="entry name" value="TRANSCRIPTIONAL DUAL REGULATOR HCAR-RELATED"/>
    <property type="match status" value="1"/>
</dbReference>
<keyword evidence="3" id="KW-0238">DNA-binding</keyword>
<dbReference type="CDD" id="cd05466">
    <property type="entry name" value="PBP2_LTTR_substrate"/>
    <property type="match status" value="1"/>
</dbReference>
<dbReference type="Pfam" id="PF03466">
    <property type="entry name" value="LysR_substrate"/>
    <property type="match status" value="1"/>
</dbReference>
<dbReference type="PANTHER" id="PTHR30346:SF28">
    <property type="entry name" value="HTH-TYPE TRANSCRIPTIONAL REGULATOR CYNR"/>
    <property type="match status" value="1"/>
</dbReference>
<sequence>MRIEHLEYVAAVTRYGSVRRASEQLHVSQATMSEAINRLERELGVRLLERHRSGARLSAEGQALLGHLTNTLESAERLRRAVGQHLALPRVRVGTVSAGTSTLLVPATRRLGRGELRVTTEVHQLQVEQIRTRLVEGLIDVGLVNQFSDHDTAPQLESIPLVVGRPVAVVPASHPLAERSEVTLDDLRPEPFVRMHTGYLMHRYVERLFDGAPPEHGHDSDGAELGKMMVAQRVGVTVLTDYSVVGDPLETSGLIRAVPLAGEHPTVTLTIQRARSARVTPAMKVLLGALQAQAALVRSRLDERRPALAER</sequence>
<protein>
    <submittedName>
        <fullName evidence="6">LysR family transcriptional regulator</fullName>
    </submittedName>
</protein>
<accession>A0ABP6V4S7</accession>
<name>A0ABP6V4S7_9ACTN</name>
<evidence type="ECO:0000256" key="1">
    <source>
        <dbReference type="ARBA" id="ARBA00009437"/>
    </source>
</evidence>
<dbReference type="InterPro" id="IPR000847">
    <property type="entry name" value="LysR_HTH_N"/>
</dbReference>
<evidence type="ECO:0000259" key="5">
    <source>
        <dbReference type="PROSITE" id="PS50931"/>
    </source>
</evidence>
<dbReference type="Pfam" id="PF00126">
    <property type="entry name" value="HTH_1"/>
    <property type="match status" value="1"/>
</dbReference>
<evidence type="ECO:0000256" key="3">
    <source>
        <dbReference type="ARBA" id="ARBA00023125"/>
    </source>
</evidence>
<keyword evidence="7" id="KW-1185">Reference proteome</keyword>
<dbReference type="Proteomes" id="UP001500301">
    <property type="component" value="Unassembled WGS sequence"/>
</dbReference>
<evidence type="ECO:0000256" key="4">
    <source>
        <dbReference type="ARBA" id="ARBA00023163"/>
    </source>
</evidence>
<gene>
    <name evidence="6" type="ORF">GCM10022263_15020</name>
</gene>
<reference evidence="7" key="1">
    <citation type="journal article" date="2019" name="Int. J. Syst. Evol. Microbiol.">
        <title>The Global Catalogue of Microorganisms (GCM) 10K type strain sequencing project: providing services to taxonomists for standard genome sequencing and annotation.</title>
        <authorList>
            <consortium name="The Broad Institute Genomics Platform"/>
            <consortium name="The Broad Institute Genome Sequencing Center for Infectious Disease"/>
            <person name="Wu L."/>
            <person name="Ma J."/>
        </authorList>
    </citation>
    <scope>NUCLEOTIDE SEQUENCE [LARGE SCALE GENOMIC DNA]</scope>
    <source>
        <strain evidence="7">JCM 17460</strain>
    </source>
</reference>
<organism evidence="6 7">
    <name type="scientific">Nocardioides daeguensis</name>
    <dbReference type="NCBI Taxonomy" id="908359"/>
    <lineage>
        <taxon>Bacteria</taxon>
        <taxon>Bacillati</taxon>
        <taxon>Actinomycetota</taxon>
        <taxon>Actinomycetes</taxon>
        <taxon>Propionibacteriales</taxon>
        <taxon>Nocardioidaceae</taxon>
        <taxon>Nocardioides</taxon>
    </lineage>
</organism>
<evidence type="ECO:0000256" key="2">
    <source>
        <dbReference type="ARBA" id="ARBA00023015"/>
    </source>
</evidence>
<proteinExistence type="inferred from homology"/>
<comment type="similarity">
    <text evidence="1">Belongs to the LysR transcriptional regulatory family.</text>
</comment>
<dbReference type="RefSeq" id="WP_218236632.1">
    <property type="nucleotide sequence ID" value="NZ_BAABBB010000008.1"/>
</dbReference>
<evidence type="ECO:0000313" key="6">
    <source>
        <dbReference type="EMBL" id="GAA3527338.1"/>
    </source>
</evidence>
<feature type="domain" description="HTH lysR-type" evidence="5">
    <location>
        <begin position="1"/>
        <end position="58"/>
    </location>
</feature>
<comment type="caution">
    <text evidence="6">The sequence shown here is derived from an EMBL/GenBank/DDBJ whole genome shotgun (WGS) entry which is preliminary data.</text>
</comment>
<dbReference type="InterPro" id="IPR005119">
    <property type="entry name" value="LysR_subst-bd"/>
</dbReference>
<keyword evidence="4" id="KW-0804">Transcription</keyword>
<dbReference type="PROSITE" id="PS50931">
    <property type="entry name" value="HTH_LYSR"/>
    <property type="match status" value="1"/>
</dbReference>
<evidence type="ECO:0000313" key="7">
    <source>
        <dbReference type="Proteomes" id="UP001500301"/>
    </source>
</evidence>
<dbReference type="EMBL" id="BAABBB010000008">
    <property type="protein sequence ID" value="GAA3527338.1"/>
    <property type="molecule type" value="Genomic_DNA"/>
</dbReference>
<keyword evidence="2" id="KW-0805">Transcription regulation</keyword>